<dbReference type="GO" id="GO:0016810">
    <property type="term" value="F:hydrolase activity, acting on carbon-nitrogen (but not peptide) bonds"/>
    <property type="evidence" value="ECO:0007669"/>
    <property type="project" value="InterPro"/>
</dbReference>
<dbReference type="EMBL" id="UINC01184452">
    <property type="protein sequence ID" value="SVD95675.1"/>
    <property type="molecule type" value="Genomic_DNA"/>
</dbReference>
<dbReference type="Gene3D" id="2.30.40.10">
    <property type="entry name" value="Urease, subunit C, domain 1"/>
    <property type="match status" value="1"/>
</dbReference>
<dbReference type="SUPFAM" id="SSF51556">
    <property type="entry name" value="Metallo-dependent hydrolases"/>
    <property type="match status" value="1"/>
</dbReference>
<dbReference type="InterPro" id="IPR051781">
    <property type="entry name" value="Metallo-dep_Hydrolase"/>
</dbReference>
<dbReference type="InterPro" id="IPR011059">
    <property type="entry name" value="Metal-dep_hydrolase_composite"/>
</dbReference>
<dbReference type="PANTHER" id="PTHR43135">
    <property type="entry name" value="ALPHA-D-RIBOSE 1-METHYLPHOSPHONATE 5-TRIPHOSPHATE DIPHOSPHATASE"/>
    <property type="match status" value="1"/>
</dbReference>
<accession>A0A382ZKR7</accession>
<dbReference type="PANTHER" id="PTHR43135:SF3">
    <property type="entry name" value="ALPHA-D-RIBOSE 1-METHYLPHOSPHONATE 5-TRIPHOSPHATE DIPHOSPHATASE"/>
    <property type="match status" value="1"/>
</dbReference>
<feature type="non-terminal residue" evidence="1">
    <location>
        <position position="1"/>
    </location>
</feature>
<name>A0A382ZKR7_9ZZZZ</name>
<dbReference type="Gene3D" id="3.40.50.10910">
    <property type="entry name" value="Amidohydrolase"/>
    <property type="match status" value="1"/>
</dbReference>
<evidence type="ECO:0000313" key="1">
    <source>
        <dbReference type="EMBL" id="SVD95675.1"/>
    </source>
</evidence>
<organism evidence="1">
    <name type="scientific">marine metagenome</name>
    <dbReference type="NCBI Taxonomy" id="408172"/>
    <lineage>
        <taxon>unclassified sequences</taxon>
        <taxon>metagenomes</taxon>
        <taxon>ecological metagenomes</taxon>
    </lineage>
</organism>
<dbReference type="InterPro" id="IPR032466">
    <property type="entry name" value="Metal_Hydrolase"/>
</dbReference>
<protein>
    <submittedName>
        <fullName evidence="1">Uncharacterized protein</fullName>
    </submittedName>
</protein>
<dbReference type="AlphaFoldDB" id="A0A382ZKR7"/>
<dbReference type="SUPFAM" id="SSF51338">
    <property type="entry name" value="Composite domain of metallo-dependent hydrolases"/>
    <property type="match status" value="1"/>
</dbReference>
<feature type="non-terminal residue" evidence="1">
    <location>
        <position position="256"/>
    </location>
</feature>
<reference evidence="1" key="1">
    <citation type="submission" date="2018-05" db="EMBL/GenBank/DDBJ databases">
        <authorList>
            <person name="Lanie J.A."/>
            <person name="Ng W.-L."/>
            <person name="Kazmierczak K.M."/>
            <person name="Andrzejewski T.M."/>
            <person name="Davidsen T.M."/>
            <person name="Wayne K.J."/>
            <person name="Tettelin H."/>
            <person name="Glass J.I."/>
            <person name="Rusch D."/>
            <person name="Podicherti R."/>
            <person name="Tsui H.-C.T."/>
            <person name="Winkler M.E."/>
        </authorList>
    </citation>
    <scope>NUCLEOTIDE SEQUENCE</scope>
</reference>
<proteinExistence type="predicted"/>
<dbReference type="Gene3D" id="3.30.110.90">
    <property type="entry name" value="Amidohydrolase"/>
    <property type="match status" value="1"/>
</dbReference>
<gene>
    <name evidence="1" type="ORF">METZ01_LOCUS448529</name>
</gene>
<sequence length="256" mass="27529">PLEILHGFTLIDGRGGNPIGDAALAIEGNRILMAGPLEDVLARWERDSNVISVDLGGGFVVPGLIDSHVHLATVPNRELAEAELHRQLYAGVTAVRDMAGDGRALASLARDALLGEIEAPDIYYSALMAGTSFLADPRPQASARGATAGEVPWMQAVTPETDMVTAVARAKGTFAQGIKIYANLGGNDVTRIVEEAHRQEMRVWAHSMVFPTRPLQVVRSGVDVVSHVCRIAWEGMANAPTEYHHGRLPEYDLITP</sequence>